<dbReference type="InterPro" id="IPR027417">
    <property type="entry name" value="P-loop_NTPase"/>
</dbReference>
<dbReference type="SMART" id="SM00382">
    <property type="entry name" value="AAA"/>
    <property type="match status" value="1"/>
</dbReference>
<dbReference type="PANTHER" id="PTHR30258">
    <property type="entry name" value="TYPE II SECRETION SYSTEM PROTEIN GSPE-RELATED"/>
    <property type="match status" value="1"/>
</dbReference>
<evidence type="ECO:0000313" key="7">
    <source>
        <dbReference type="Proteomes" id="UP001181622"/>
    </source>
</evidence>
<comment type="caution">
    <text evidence="6">The sequence shown here is derived from an EMBL/GenBank/DDBJ whole genome shotgun (WGS) entry which is preliminary data.</text>
</comment>
<dbReference type="CDD" id="cd01129">
    <property type="entry name" value="PulE-GspE-like"/>
    <property type="match status" value="1"/>
</dbReference>
<dbReference type="InterPro" id="IPR007831">
    <property type="entry name" value="T2SS_GspE_N"/>
</dbReference>
<dbReference type="Gene3D" id="3.30.450.90">
    <property type="match status" value="1"/>
</dbReference>
<keyword evidence="2" id="KW-0547">Nucleotide-binding</keyword>
<dbReference type="EMBL" id="JADBEO010000017">
    <property type="protein sequence ID" value="MDR4306871.1"/>
    <property type="molecule type" value="Genomic_DNA"/>
</dbReference>
<dbReference type="SUPFAM" id="SSF160246">
    <property type="entry name" value="EspE N-terminal domain-like"/>
    <property type="match status" value="1"/>
</dbReference>
<dbReference type="RefSeq" id="WP_309391151.1">
    <property type="nucleotide sequence ID" value="NZ_JADBEO010000017.1"/>
</dbReference>
<keyword evidence="3" id="KW-0067">ATP-binding</keyword>
<feature type="compositionally biased region" description="Polar residues" evidence="4">
    <location>
        <begin position="151"/>
        <end position="162"/>
    </location>
</feature>
<proteinExistence type="inferred from homology"/>
<dbReference type="PANTHER" id="PTHR30258:SF2">
    <property type="entry name" value="COMG OPERON PROTEIN 1"/>
    <property type="match status" value="1"/>
</dbReference>
<dbReference type="Pfam" id="PF05157">
    <property type="entry name" value="MshEN"/>
    <property type="match status" value="1"/>
</dbReference>
<dbReference type="InterPro" id="IPR037257">
    <property type="entry name" value="T2SS_E_N_sf"/>
</dbReference>
<name>A0ABU1DFJ2_9HYPH</name>
<feature type="region of interest" description="Disordered" evidence="4">
    <location>
        <begin position="146"/>
        <end position="165"/>
    </location>
</feature>
<evidence type="ECO:0000313" key="6">
    <source>
        <dbReference type="EMBL" id="MDR4306871.1"/>
    </source>
</evidence>
<protein>
    <submittedName>
        <fullName evidence="6">Flp pilus assembly complex ATPase component TadA</fullName>
    </submittedName>
</protein>
<reference evidence="6" key="1">
    <citation type="submission" date="2020-10" db="EMBL/GenBank/DDBJ databases">
        <authorList>
            <person name="Abbas A."/>
            <person name="Razzaq R."/>
            <person name="Waqas M."/>
            <person name="Abbas N."/>
            <person name="Nielsen T.K."/>
            <person name="Hansen L.H."/>
            <person name="Hussain S."/>
            <person name="Shahid M."/>
        </authorList>
    </citation>
    <scope>NUCLEOTIDE SEQUENCE</scope>
    <source>
        <strain evidence="6">S14</strain>
    </source>
</reference>
<accession>A0ABU1DFJ2</accession>
<organism evidence="6 7">
    <name type="scientific">Chelatococcus sambhunathii</name>
    <dbReference type="NCBI Taxonomy" id="363953"/>
    <lineage>
        <taxon>Bacteria</taxon>
        <taxon>Pseudomonadati</taxon>
        <taxon>Pseudomonadota</taxon>
        <taxon>Alphaproteobacteria</taxon>
        <taxon>Hyphomicrobiales</taxon>
        <taxon>Chelatococcaceae</taxon>
        <taxon>Chelatococcus</taxon>
    </lineage>
</organism>
<evidence type="ECO:0000256" key="4">
    <source>
        <dbReference type="SAM" id="MobiDB-lite"/>
    </source>
</evidence>
<dbReference type="InterPro" id="IPR001482">
    <property type="entry name" value="T2SS/T4SS_dom"/>
</dbReference>
<evidence type="ECO:0000259" key="5">
    <source>
        <dbReference type="PROSITE" id="PS00662"/>
    </source>
</evidence>
<evidence type="ECO:0000256" key="2">
    <source>
        <dbReference type="ARBA" id="ARBA00022741"/>
    </source>
</evidence>
<comment type="similarity">
    <text evidence="1">Belongs to the GSP E family.</text>
</comment>
<dbReference type="Gene3D" id="3.40.50.300">
    <property type="entry name" value="P-loop containing nucleotide triphosphate hydrolases"/>
    <property type="match status" value="1"/>
</dbReference>
<dbReference type="PROSITE" id="PS00662">
    <property type="entry name" value="T2SP_E"/>
    <property type="match status" value="1"/>
</dbReference>
<keyword evidence="7" id="KW-1185">Reference proteome</keyword>
<dbReference type="Proteomes" id="UP001181622">
    <property type="component" value="Unassembled WGS sequence"/>
</dbReference>
<gene>
    <name evidence="6" type="primary">tadA</name>
    <name evidence="6" type="ORF">IHQ68_09595</name>
</gene>
<evidence type="ECO:0000256" key="1">
    <source>
        <dbReference type="ARBA" id="ARBA00006611"/>
    </source>
</evidence>
<dbReference type="InterPro" id="IPR003593">
    <property type="entry name" value="AAA+_ATPase"/>
</dbReference>
<dbReference type="SUPFAM" id="SSF52540">
    <property type="entry name" value="P-loop containing nucleoside triphosphate hydrolases"/>
    <property type="match status" value="1"/>
</dbReference>
<feature type="domain" description="Bacterial type II secretion system protein E" evidence="5">
    <location>
        <begin position="377"/>
        <end position="391"/>
    </location>
</feature>
<evidence type="ECO:0000256" key="3">
    <source>
        <dbReference type="ARBA" id="ARBA00022840"/>
    </source>
</evidence>
<sequence>MNAPLPIASNLAGHLTRLGVALDAPLAERVDPETRLDGVGEAEALWRAGTVPGPDLADALAALHGLPRMSFADVAAARPRLDGLSRGFLREAFAYPFELDGAVALAVADPSAEEGLGAVRLALGVEPQFVVVSFEEIDLLFEQAAPDMRSRSPTDAPASQSEDTVEALKDLARGAPVVRLVDQLMERAIDVGATDIHIETGRDELRIRLRVDGQLRTEQVAPKHLAPAVLSRVKILASLDIAERRLPQDGRANVFIGRVEADLRVATMPTMYGETAVLRILLKDSKLLEFERIGLTGRDLRVFKELLAEPHGIVIVTGPTGSGKTTTLATAMGLLNDPTRKIVTVEDPIEYQLPGIHQTQIKPSIGLNFANALRSFLRHDPDVIMVGEMRDQETAAVGAQAALTGHLVLTTLHTNSATDAIVRLADMGVEPYLIAASLRGVLGQRLVRRLCERCKAPDPREDEAARKLAAERGFRLDPAAHFHSAKGCAACGHTGYRGRVGVFEAMRVDDELRRLIREKPDPTLLLACARKSGLTTMLEDGLAKAGRGMTTVAEVLRAAG</sequence>
<dbReference type="Pfam" id="PF00437">
    <property type="entry name" value="T2SSE"/>
    <property type="match status" value="1"/>
</dbReference>